<dbReference type="AlphaFoldDB" id="A0A0C9Z7P6"/>
<dbReference type="Proteomes" id="UP000054018">
    <property type="component" value="Unassembled WGS sequence"/>
</dbReference>
<feature type="non-terminal residue" evidence="2">
    <location>
        <position position="1"/>
    </location>
</feature>
<keyword evidence="1" id="KW-0472">Membrane</keyword>
<dbReference type="OrthoDB" id="3172935at2759"/>
<reference evidence="3" key="2">
    <citation type="submission" date="2015-01" db="EMBL/GenBank/DDBJ databases">
        <title>Evolutionary Origins and Diversification of the Mycorrhizal Mutualists.</title>
        <authorList>
            <consortium name="DOE Joint Genome Institute"/>
            <consortium name="Mycorrhizal Genomics Consortium"/>
            <person name="Kohler A."/>
            <person name="Kuo A."/>
            <person name="Nagy L.G."/>
            <person name="Floudas D."/>
            <person name="Copeland A."/>
            <person name="Barry K.W."/>
            <person name="Cichocki N."/>
            <person name="Veneault-Fourrey C."/>
            <person name="LaButti K."/>
            <person name="Lindquist E.A."/>
            <person name="Lipzen A."/>
            <person name="Lundell T."/>
            <person name="Morin E."/>
            <person name="Murat C."/>
            <person name="Riley R."/>
            <person name="Ohm R."/>
            <person name="Sun H."/>
            <person name="Tunlid A."/>
            <person name="Henrissat B."/>
            <person name="Grigoriev I.V."/>
            <person name="Hibbett D.S."/>
            <person name="Martin F."/>
        </authorList>
    </citation>
    <scope>NUCLEOTIDE SEQUENCE [LARGE SCALE GENOMIC DNA]</scope>
    <source>
        <strain evidence="3">441</strain>
    </source>
</reference>
<sequence length="169" mass="18870">LRGKSHSKTLSLRVHIQVSVPLCEVICVTHVLDSFTDADLANSEQVWAHAFPGEVEQEVYLEAVRSDPISSGHDIVRAIHASGLCWDEFLDTLKTGNLKNWFKGCAGEAVQVPELELLHDVKSCWDSSCIMINHLWASSQYAILAELLFLAGFPFFVQALDYFLVLPNQ</sequence>
<organism evidence="2 3">
    <name type="scientific">Pisolithus microcarpus 441</name>
    <dbReference type="NCBI Taxonomy" id="765257"/>
    <lineage>
        <taxon>Eukaryota</taxon>
        <taxon>Fungi</taxon>
        <taxon>Dikarya</taxon>
        <taxon>Basidiomycota</taxon>
        <taxon>Agaricomycotina</taxon>
        <taxon>Agaricomycetes</taxon>
        <taxon>Agaricomycetidae</taxon>
        <taxon>Boletales</taxon>
        <taxon>Sclerodermatineae</taxon>
        <taxon>Pisolithaceae</taxon>
        <taxon>Pisolithus</taxon>
    </lineage>
</organism>
<evidence type="ECO:0000313" key="3">
    <source>
        <dbReference type="Proteomes" id="UP000054018"/>
    </source>
</evidence>
<dbReference type="HOGENOM" id="CLU_1582405_0_0_1"/>
<evidence type="ECO:0000313" key="2">
    <source>
        <dbReference type="EMBL" id="KIK25381.1"/>
    </source>
</evidence>
<gene>
    <name evidence="2" type="ORF">PISMIDRAFT_642102</name>
</gene>
<dbReference type="EMBL" id="KN833708">
    <property type="protein sequence ID" value="KIK25381.1"/>
    <property type="molecule type" value="Genomic_DNA"/>
</dbReference>
<keyword evidence="1" id="KW-0812">Transmembrane</keyword>
<accession>A0A0C9Z7P6</accession>
<proteinExistence type="predicted"/>
<name>A0A0C9Z7P6_9AGAM</name>
<evidence type="ECO:0000256" key="1">
    <source>
        <dbReference type="SAM" id="Phobius"/>
    </source>
</evidence>
<keyword evidence="1" id="KW-1133">Transmembrane helix</keyword>
<reference evidence="2 3" key="1">
    <citation type="submission" date="2014-04" db="EMBL/GenBank/DDBJ databases">
        <authorList>
            <consortium name="DOE Joint Genome Institute"/>
            <person name="Kuo A."/>
            <person name="Kohler A."/>
            <person name="Costa M.D."/>
            <person name="Nagy L.G."/>
            <person name="Floudas D."/>
            <person name="Copeland A."/>
            <person name="Barry K.W."/>
            <person name="Cichocki N."/>
            <person name="Veneault-Fourrey C."/>
            <person name="LaButti K."/>
            <person name="Lindquist E.A."/>
            <person name="Lipzen A."/>
            <person name="Lundell T."/>
            <person name="Morin E."/>
            <person name="Murat C."/>
            <person name="Sun H."/>
            <person name="Tunlid A."/>
            <person name="Henrissat B."/>
            <person name="Grigoriev I.V."/>
            <person name="Hibbett D.S."/>
            <person name="Martin F."/>
            <person name="Nordberg H.P."/>
            <person name="Cantor M.N."/>
            <person name="Hua S.X."/>
        </authorList>
    </citation>
    <scope>NUCLEOTIDE SEQUENCE [LARGE SCALE GENOMIC DNA]</scope>
    <source>
        <strain evidence="2 3">441</strain>
    </source>
</reference>
<protein>
    <submittedName>
        <fullName evidence="2">Uncharacterized protein</fullName>
    </submittedName>
</protein>
<keyword evidence="3" id="KW-1185">Reference proteome</keyword>
<feature type="transmembrane region" description="Helical" evidence="1">
    <location>
        <begin position="141"/>
        <end position="165"/>
    </location>
</feature>